<protein>
    <recommendedName>
        <fullName evidence="3">WD repeat-containing protein</fullName>
    </recommendedName>
</protein>
<dbReference type="Proteomes" id="UP000053097">
    <property type="component" value="Unassembled WGS sequence"/>
</dbReference>
<accession>A0A026WW43</accession>
<dbReference type="SUPFAM" id="SSF50978">
    <property type="entry name" value="WD40 repeat-like"/>
    <property type="match status" value="1"/>
</dbReference>
<dbReference type="OrthoDB" id="10263272at2759"/>
<dbReference type="Gene3D" id="2.130.10.10">
    <property type="entry name" value="YVTN repeat-like/Quinoprotein amine dehydrogenase"/>
    <property type="match status" value="1"/>
</dbReference>
<dbReference type="InterPro" id="IPR015943">
    <property type="entry name" value="WD40/YVTN_repeat-like_dom_sf"/>
</dbReference>
<evidence type="ECO:0008006" key="3">
    <source>
        <dbReference type="Google" id="ProtNLM"/>
    </source>
</evidence>
<sequence>MVFSSDFKYFATTGKDGKLRVMKWSDGCNVLSVQVYGTIKAIAWHPSEPLFCTGGGYNGLLTFWHAKKKARIGIVREKSLGTVRHLLWNKLSGELVVHWIHMNGLDQEISISVFGSVTRIVDAVPLDKENEMQISFLMFNHAHDKLVSYSRASNVFMFWNFFGDDERIRDQYAPRRKYRRIGPLHDTIR</sequence>
<proteinExistence type="predicted"/>
<dbReference type="AlphaFoldDB" id="A0A026WW43"/>
<dbReference type="STRING" id="2015173.A0A026WW43"/>
<keyword evidence="2" id="KW-1185">Reference proteome</keyword>
<organism evidence="1 2">
    <name type="scientific">Ooceraea biroi</name>
    <name type="common">Clonal raider ant</name>
    <name type="synonym">Cerapachys biroi</name>
    <dbReference type="NCBI Taxonomy" id="2015173"/>
    <lineage>
        <taxon>Eukaryota</taxon>
        <taxon>Metazoa</taxon>
        <taxon>Ecdysozoa</taxon>
        <taxon>Arthropoda</taxon>
        <taxon>Hexapoda</taxon>
        <taxon>Insecta</taxon>
        <taxon>Pterygota</taxon>
        <taxon>Neoptera</taxon>
        <taxon>Endopterygota</taxon>
        <taxon>Hymenoptera</taxon>
        <taxon>Apocrita</taxon>
        <taxon>Aculeata</taxon>
        <taxon>Formicoidea</taxon>
        <taxon>Formicidae</taxon>
        <taxon>Dorylinae</taxon>
        <taxon>Ooceraea</taxon>
    </lineage>
</organism>
<evidence type="ECO:0000313" key="1">
    <source>
        <dbReference type="EMBL" id="EZA60242.1"/>
    </source>
</evidence>
<gene>
    <name evidence="1" type="ORF">X777_13330</name>
</gene>
<dbReference type="InterPro" id="IPR036322">
    <property type="entry name" value="WD40_repeat_dom_sf"/>
</dbReference>
<dbReference type="EMBL" id="KK107078">
    <property type="protein sequence ID" value="EZA60242.1"/>
    <property type="molecule type" value="Genomic_DNA"/>
</dbReference>
<reference evidence="1 2" key="1">
    <citation type="journal article" date="2014" name="Curr. Biol.">
        <title>The genome of the clonal raider ant Cerapachys biroi.</title>
        <authorList>
            <person name="Oxley P.R."/>
            <person name="Ji L."/>
            <person name="Fetter-Pruneda I."/>
            <person name="McKenzie S.K."/>
            <person name="Li C."/>
            <person name="Hu H."/>
            <person name="Zhang G."/>
            <person name="Kronauer D.J."/>
        </authorList>
    </citation>
    <scope>NUCLEOTIDE SEQUENCE [LARGE SCALE GENOMIC DNA]</scope>
</reference>
<evidence type="ECO:0000313" key="2">
    <source>
        <dbReference type="Proteomes" id="UP000053097"/>
    </source>
</evidence>
<name>A0A026WW43_OOCBI</name>